<dbReference type="InterPro" id="IPR013752">
    <property type="entry name" value="KPA_reductase"/>
</dbReference>
<protein>
    <submittedName>
        <fullName evidence="6">Ketopantoate reductase PanE/ApbA C terminal-domain-containing protein</fullName>
    </submittedName>
</protein>
<evidence type="ECO:0000313" key="6">
    <source>
        <dbReference type="EMBL" id="KAK3340046.1"/>
    </source>
</evidence>
<dbReference type="InterPro" id="IPR036291">
    <property type="entry name" value="NAD(P)-bd_dom_sf"/>
</dbReference>
<reference evidence="6" key="2">
    <citation type="submission" date="2023-06" db="EMBL/GenBank/DDBJ databases">
        <authorList>
            <consortium name="Lawrence Berkeley National Laboratory"/>
            <person name="Haridas S."/>
            <person name="Hensen N."/>
            <person name="Bonometti L."/>
            <person name="Westerberg I."/>
            <person name="Brannstrom I.O."/>
            <person name="Guillou S."/>
            <person name="Cros-Aarteil S."/>
            <person name="Calhoun S."/>
            <person name="Kuo A."/>
            <person name="Mondo S."/>
            <person name="Pangilinan J."/>
            <person name="Riley R."/>
            <person name="Labutti K."/>
            <person name="Andreopoulos B."/>
            <person name="Lipzen A."/>
            <person name="Chen C."/>
            <person name="Yanf M."/>
            <person name="Daum C."/>
            <person name="Ng V."/>
            <person name="Clum A."/>
            <person name="Steindorff A."/>
            <person name="Ohm R."/>
            <person name="Martin F."/>
            <person name="Silar P."/>
            <person name="Natvig D."/>
            <person name="Lalanne C."/>
            <person name="Gautier V."/>
            <person name="Ament-Velasquez S.L."/>
            <person name="Kruys A."/>
            <person name="Hutchinson M.I."/>
            <person name="Powell A.J."/>
            <person name="Barry K."/>
            <person name="Miller A.N."/>
            <person name="Grigoriev I.V."/>
            <person name="Debuchy R."/>
            <person name="Gladieux P."/>
            <person name="Thoren M.H."/>
            <person name="Johannesson H."/>
        </authorList>
    </citation>
    <scope>NUCLEOTIDE SEQUENCE</scope>
    <source>
        <strain evidence="6">CBS 560.94</strain>
    </source>
</reference>
<name>A0AAE0JAF3_9PEZI</name>
<keyword evidence="3" id="KW-0560">Oxidoreductase</keyword>
<reference evidence="6" key="1">
    <citation type="journal article" date="2023" name="Mol. Phylogenet. Evol.">
        <title>Genome-scale phylogeny and comparative genomics of the fungal order Sordariales.</title>
        <authorList>
            <person name="Hensen N."/>
            <person name="Bonometti L."/>
            <person name="Westerberg I."/>
            <person name="Brannstrom I.O."/>
            <person name="Guillou S."/>
            <person name="Cros-Aarteil S."/>
            <person name="Calhoun S."/>
            <person name="Haridas S."/>
            <person name="Kuo A."/>
            <person name="Mondo S."/>
            <person name="Pangilinan J."/>
            <person name="Riley R."/>
            <person name="LaButti K."/>
            <person name="Andreopoulos B."/>
            <person name="Lipzen A."/>
            <person name="Chen C."/>
            <person name="Yan M."/>
            <person name="Daum C."/>
            <person name="Ng V."/>
            <person name="Clum A."/>
            <person name="Steindorff A."/>
            <person name="Ohm R.A."/>
            <person name="Martin F."/>
            <person name="Silar P."/>
            <person name="Natvig D.O."/>
            <person name="Lalanne C."/>
            <person name="Gautier V."/>
            <person name="Ament-Velasquez S.L."/>
            <person name="Kruys A."/>
            <person name="Hutchinson M.I."/>
            <person name="Powell A.J."/>
            <person name="Barry K."/>
            <person name="Miller A.N."/>
            <person name="Grigoriev I.V."/>
            <person name="Debuchy R."/>
            <person name="Gladieux P."/>
            <person name="Hiltunen Thoren M."/>
            <person name="Johannesson H."/>
        </authorList>
    </citation>
    <scope>NUCLEOTIDE SEQUENCE</scope>
    <source>
        <strain evidence="6">CBS 560.94</strain>
    </source>
</reference>
<keyword evidence="7" id="KW-1185">Reference proteome</keyword>
<dbReference type="Proteomes" id="UP001278500">
    <property type="component" value="Unassembled WGS sequence"/>
</dbReference>
<dbReference type="GO" id="GO:0050661">
    <property type="term" value="F:NADP binding"/>
    <property type="evidence" value="ECO:0007669"/>
    <property type="project" value="TreeGrafter"/>
</dbReference>
<evidence type="ECO:0000256" key="2">
    <source>
        <dbReference type="ARBA" id="ARBA00022857"/>
    </source>
</evidence>
<proteinExistence type="inferred from homology"/>
<feature type="domain" description="Ketopantoate reductase N-terminal" evidence="4">
    <location>
        <begin position="65"/>
        <end position="235"/>
    </location>
</feature>
<evidence type="ECO:0000256" key="1">
    <source>
        <dbReference type="ARBA" id="ARBA00007870"/>
    </source>
</evidence>
<dbReference type="PANTHER" id="PTHR43765:SF2">
    <property type="entry name" value="2-DEHYDROPANTOATE 2-REDUCTASE"/>
    <property type="match status" value="1"/>
</dbReference>
<dbReference type="SUPFAM" id="SSF51735">
    <property type="entry name" value="NAD(P)-binding Rossmann-fold domains"/>
    <property type="match status" value="1"/>
</dbReference>
<dbReference type="EMBL" id="JAUEPP010000006">
    <property type="protein sequence ID" value="KAK3340046.1"/>
    <property type="molecule type" value="Genomic_DNA"/>
</dbReference>
<dbReference type="PANTHER" id="PTHR43765">
    <property type="entry name" value="2-DEHYDROPANTOATE 2-REDUCTASE-RELATED"/>
    <property type="match status" value="1"/>
</dbReference>
<dbReference type="InterPro" id="IPR013332">
    <property type="entry name" value="KPR_N"/>
</dbReference>
<dbReference type="Pfam" id="PF02558">
    <property type="entry name" value="ApbA"/>
    <property type="match status" value="1"/>
</dbReference>
<dbReference type="GO" id="GO:0005739">
    <property type="term" value="C:mitochondrion"/>
    <property type="evidence" value="ECO:0007669"/>
    <property type="project" value="TreeGrafter"/>
</dbReference>
<dbReference type="SUPFAM" id="SSF48179">
    <property type="entry name" value="6-phosphogluconate dehydrogenase C-terminal domain-like"/>
    <property type="match status" value="1"/>
</dbReference>
<dbReference type="InterPro" id="IPR050838">
    <property type="entry name" value="Ketopantoate_reductase"/>
</dbReference>
<dbReference type="Pfam" id="PF08546">
    <property type="entry name" value="ApbA_C"/>
    <property type="match status" value="1"/>
</dbReference>
<dbReference type="RefSeq" id="XP_062678988.1">
    <property type="nucleotide sequence ID" value="XM_062829746.1"/>
</dbReference>
<dbReference type="Gene3D" id="1.10.1040.10">
    <property type="entry name" value="N-(1-d-carboxylethyl)-l-norvaline Dehydrogenase, domain 2"/>
    <property type="match status" value="1"/>
</dbReference>
<organism evidence="6 7">
    <name type="scientific">Neurospora tetraspora</name>
    <dbReference type="NCBI Taxonomy" id="94610"/>
    <lineage>
        <taxon>Eukaryota</taxon>
        <taxon>Fungi</taxon>
        <taxon>Dikarya</taxon>
        <taxon>Ascomycota</taxon>
        <taxon>Pezizomycotina</taxon>
        <taxon>Sordariomycetes</taxon>
        <taxon>Sordariomycetidae</taxon>
        <taxon>Sordariales</taxon>
        <taxon>Sordariaceae</taxon>
        <taxon>Neurospora</taxon>
    </lineage>
</organism>
<keyword evidence="2" id="KW-0521">NADP</keyword>
<feature type="domain" description="Ketopantoate reductase C-terminal" evidence="5">
    <location>
        <begin position="274"/>
        <end position="419"/>
    </location>
</feature>
<accession>A0AAE0JAF3</accession>
<comment type="similarity">
    <text evidence="1">Belongs to the ketopantoate reductase family.</text>
</comment>
<dbReference type="GeneID" id="87866900"/>
<comment type="caution">
    <text evidence="6">The sequence shown here is derived from an EMBL/GenBank/DDBJ whole genome shotgun (WGS) entry which is preliminary data.</text>
</comment>
<dbReference type="Gene3D" id="3.40.50.720">
    <property type="entry name" value="NAD(P)-binding Rossmann-like Domain"/>
    <property type="match status" value="1"/>
</dbReference>
<dbReference type="InterPro" id="IPR013328">
    <property type="entry name" value="6PGD_dom2"/>
</dbReference>
<dbReference type="AlphaFoldDB" id="A0AAE0JAF3"/>
<dbReference type="GO" id="GO:0008677">
    <property type="term" value="F:2-dehydropantoate 2-reductase activity"/>
    <property type="evidence" value="ECO:0007669"/>
    <property type="project" value="TreeGrafter"/>
</dbReference>
<gene>
    <name evidence="6" type="ORF">B0H65DRAFT_550548</name>
</gene>
<evidence type="ECO:0000313" key="7">
    <source>
        <dbReference type="Proteomes" id="UP001278500"/>
    </source>
</evidence>
<dbReference type="InterPro" id="IPR008927">
    <property type="entry name" value="6-PGluconate_DH-like_C_sf"/>
</dbReference>
<evidence type="ECO:0000256" key="3">
    <source>
        <dbReference type="ARBA" id="ARBA00023002"/>
    </source>
</evidence>
<evidence type="ECO:0000259" key="4">
    <source>
        <dbReference type="Pfam" id="PF02558"/>
    </source>
</evidence>
<sequence length="443" mass="48817">MSTTTRLLSQSVPKNGVTMPPWLHEITQSTSAAPKLYAWTPENLPNSSGNGKSQSATPKDLHKRIFILGIGNLGRLYANSLAKLGQEVPVTLVLHRKSLLEHWVSEPGIELTRHGVTEKISSFDVEWWTEEAPAHGPVREVCDGSKIANLLVATKAPDALPQVDRLRCYLDGNSTVGFVQNGMNKLWPPYGAIYSEHRFQPRQHPNWLVCVTTHGVYSLGTFKSVHAAPADIAMGLVLPNPDTAHAADYLMEQILRAPELEARKVPRNALWVLQLEKLIINSLINPLTAVIRCMNGHLFDQPAPELKKLMDMLVDEASQILQALAQHPSSEDILSGVDSAPDADLSKEALVERFSAARLNAMLQRVGEKVKENRSSMCQDVMAGKQTEVREFNGWLVQMAEYLGLEAPNHKKLCELVEAGVAGEQNLLRLTLALGSHRDGTPT</sequence>
<evidence type="ECO:0000259" key="5">
    <source>
        <dbReference type="Pfam" id="PF08546"/>
    </source>
</evidence>